<dbReference type="RefSeq" id="WP_129784058.1">
    <property type="nucleotide sequence ID" value="NZ_RZHH01000002.1"/>
</dbReference>
<accession>A0A482TI64</accession>
<protein>
    <submittedName>
        <fullName evidence="3">Helix-hairpin-helix domain-containing protein</fullName>
    </submittedName>
</protein>
<evidence type="ECO:0000313" key="3">
    <source>
        <dbReference type="EMBL" id="RYJ13633.1"/>
    </source>
</evidence>
<dbReference type="Proteomes" id="UP000294028">
    <property type="component" value="Unassembled WGS sequence"/>
</dbReference>
<feature type="domain" description="DUF7409" evidence="2">
    <location>
        <begin position="74"/>
        <end position="120"/>
    </location>
</feature>
<name>A0A482TI64_9EURY</name>
<dbReference type="InterPro" id="IPR010995">
    <property type="entry name" value="DNA_repair_Rad51/TF_NusA_a-hlx"/>
</dbReference>
<feature type="compositionally biased region" description="Basic and acidic residues" evidence="1">
    <location>
        <begin position="247"/>
        <end position="268"/>
    </location>
</feature>
<comment type="caution">
    <text evidence="3">The sequence shown here is derived from an EMBL/GenBank/DDBJ whole genome shotgun (WGS) entry which is preliminary data.</text>
</comment>
<evidence type="ECO:0000256" key="1">
    <source>
        <dbReference type="SAM" id="MobiDB-lite"/>
    </source>
</evidence>
<feature type="region of interest" description="Disordered" evidence="1">
    <location>
        <begin position="127"/>
        <end position="298"/>
    </location>
</feature>
<sequence length="347" mass="37620">MNEGGDNQNGEDDRAEGDAVGGSEDRGMGGDESEPDGSWSAAAPTASDGEIPLPWTVVDEDELDEDVPETFEELRFIGPKTAEALRDSAIGVEDITRKRISYRDLTEQGVHPGVAAKIRREHSLSWSFDSTDSDLSRRSSQVRGLDDEERAWVAASSGWAEDDAPAETDGSGNATNAESEWQTQSAEFEADGDSDEASPTDGESAWRATAQASADGNEDPTRDEEVEWRKKATEADADDAETTGEAAWRERATESVRDDTASDSVRGDDESDVFTTEAEAEWREQSAPTPVTVLDGVDDTHADRLADAGIRSVRRLATADPESVADALELNQRRVERWCEAARASFD</sequence>
<organism evidence="3 4">
    <name type="scientific">Halogeometricum borinquense</name>
    <dbReference type="NCBI Taxonomy" id="60847"/>
    <lineage>
        <taxon>Archaea</taxon>
        <taxon>Methanobacteriati</taxon>
        <taxon>Methanobacteriota</taxon>
        <taxon>Stenosarchaea group</taxon>
        <taxon>Halobacteria</taxon>
        <taxon>Halobacteriales</taxon>
        <taxon>Haloferacaceae</taxon>
        <taxon>Halogeometricum</taxon>
    </lineage>
</organism>
<dbReference type="AlphaFoldDB" id="A0A482TI64"/>
<dbReference type="InterPro" id="IPR055832">
    <property type="entry name" value="DUF7409"/>
</dbReference>
<feature type="compositionally biased region" description="Acidic residues" evidence="1">
    <location>
        <begin position="188"/>
        <end position="198"/>
    </location>
</feature>
<dbReference type="SUPFAM" id="SSF47794">
    <property type="entry name" value="Rad51 N-terminal domain-like"/>
    <property type="match status" value="1"/>
</dbReference>
<feature type="region of interest" description="Disordered" evidence="1">
    <location>
        <begin position="1"/>
        <end position="53"/>
    </location>
</feature>
<dbReference type="EMBL" id="RZHH01000002">
    <property type="protein sequence ID" value="RYJ13633.1"/>
    <property type="molecule type" value="Genomic_DNA"/>
</dbReference>
<dbReference type="Pfam" id="PF24158">
    <property type="entry name" value="DUF7409"/>
    <property type="match status" value="1"/>
</dbReference>
<dbReference type="Pfam" id="PF14520">
    <property type="entry name" value="HHH_5"/>
    <property type="match status" value="1"/>
</dbReference>
<gene>
    <name evidence="3" type="ORF">ELS19_06455</name>
</gene>
<dbReference type="GO" id="GO:0000166">
    <property type="term" value="F:nucleotide binding"/>
    <property type="evidence" value="ECO:0007669"/>
    <property type="project" value="InterPro"/>
</dbReference>
<proteinExistence type="predicted"/>
<reference evidence="3 4" key="1">
    <citation type="submission" date="2018-12" db="EMBL/GenBank/DDBJ databases">
        <title>Genome analysis provides insights into bioremediation potentialities of Halogeometricum borinquense strain N11.</title>
        <authorList>
            <person name="Najjari A."/>
            <person name="Youssef N."/>
            <person name="Fhoula I."/>
            <person name="Ben Dhia O."/>
            <person name="Mahjoubi M."/>
            <person name="Ouzari H.I."/>
            <person name="Cherif A."/>
        </authorList>
    </citation>
    <scope>NUCLEOTIDE SEQUENCE [LARGE SCALE GENOMIC DNA]</scope>
    <source>
        <strain evidence="3 4">N11</strain>
    </source>
</reference>
<dbReference type="Gene3D" id="1.10.150.20">
    <property type="entry name" value="5' to 3' exonuclease, C-terminal subdomain"/>
    <property type="match status" value="1"/>
</dbReference>
<feature type="compositionally biased region" description="Acidic residues" evidence="1">
    <location>
        <begin position="216"/>
        <end position="226"/>
    </location>
</feature>
<feature type="compositionally biased region" description="Polar residues" evidence="1">
    <location>
        <begin position="170"/>
        <end position="186"/>
    </location>
</feature>
<evidence type="ECO:0000259" key="2">
    <source>
        <dbReference type="Pfam" id="PF24158"/>
    </source>
</evidence>
<evidence type="ECO:0000313" key="4">
    <source>
        <dbReference type="Proteomes" id="UP000294028"/>
    </source>
</evidence>